<evidence type="ECO:0000256" key="5">
    <source>
        <dbReference type="SAM" id="MobiDB-lite"/>
    </source>
</evidence>
<feature type="compositionally biased region" description="Basic residues" evidence="5">
    <location>
        <begin position="1399"/>
        <end position="1414"/>
    </location>
</feature>
<evidence type="ECO:0000256" key="2">
    <source>
        <dbReference type="ARBA" id="ARBA00022723"/>
    </source>
</evidence>
<feature type="compositionally biased region" description="Basic and acidic residues" evidence="5">
    <location>
        <begin position="1415"/>
        <end position="1425"/>
    </location>
</feature>
<dbReference type="CDD" id="cd24034">
    <property type="entry name" value="ASKHA_NBD_O66634-like_rpt1"/>
    <property type="match status" value="1"/>
</dbReference>
<dbReference type="STRING" id="1004156.AYP45_00230"/>
<keyword evidence="2" id="KW-0479">Metal-binding</keyword>
<dbReference type="InterPro" id="IPR051805">
    <property type="entry name" value="Dehydratase_Activator_Redct"/>
</dbReference>
<dbReference type="InterPro" id="IPR008275">
    <property type="entry name" value="CoA_E_activase_dom"/>
</dbReference>
<sequence length="1425" mass="159326">MSQKKYIGLDIGSVSVKAVLVNGHKEILENHYVRSHGQPVETFILVLRDIFNRTHIDDIDGIAITGSGGKLVSELMNIAFVNEVVAHSQATTTLYPEVHTIIEIGGEDSKLMLIERDAASGQTKVSDFSMNTMCAAGTGSFLDQQATRLGIAIEKEFGELALKSKNPPRIAGRCSVFAKTDMIHLQQEGTPVHDIVAGLCYAMARNFKSNIGKGKEFSKPIVFQGGVAANVGMIKAFEDILELKPGELLIPGYFNVMGAIGTVFTLMDKGIHSPFRGLKEVEEYLRNRGAKASNLEPLQADNYKIVEKTHVIAGDEKIEAYVGVDVGSISTNIVVIDQHKNVLARRYLMTAGRPLEAVKQGLYEVGLEVGDKVIVCGAGTTGSGRYLTGDFIGADIAKNEITAHATAAANVDKSVDTIFEIGGQDSKFIRLENGAIVDFAMNKVCAAGTGSFLEEQAEKLSISIKGEFSKRALSSCCPSHLGERCTVFMESDLNHHQQRGTSKDDLLAGLSYSVVLNFINRVVEDRKIGNSIFFQGGVAANRGVKAAFEKVTGKKISVPPHHDIMGAIGSAIIAMEERTWEKSRFKGFDLRHKRYELSSFVCKDCSNICEIRKVTIDGENPLHYGSRCGKFDDERTLKKGKHLPRLFRERKDALFNTYKKNKPDQPIGKRVGIPQVSTFYDFYPMWKAFFTELGFEVITSSDTNKDIIYNGVEVITAETCFPIKVAHGHVIDMLERDIDYLFLPSVINLTHSSPKLTHSYACPYVQCIPYLVRSAVDFQEKKFEVLSPVIHFEYGEEYLNKTLHEIAKSMGRTGVIAETAIKAAHEALQNFNKTLEARGREILEKLGENEKAFVLISRSYNGCDTGMNLGLPEKLRDLGILTIPLDFLKLDIEEVAHDYPNMYWKSGQKFLAAARIIARDKRLYPLYITNFGCGPDSFISKFFAKELAGKPCLTIEIDEHSSDVGAITRCEAFIDSLKNVKPSTGKTTLRDEVPIRTLAEKKKRTIYIPYMCDHGRMIAASMKANGVLAEALPMANKQSVDIGRKFTSGKECYPAILTTGDIVKKAMSPDFDPESSAFFMATASGPCRFGQYNKFQRMVLDDLGLPQVPLYTMDQGENYDEDTKNLGTHFRKLAWNGIMYTDLLQKLQREIRPYEVHTGETDALYEEYLKKAEVALEKHQNLVEFAREANKAFSKIKIDRSKPRPLIGVIGETYVRCNEFANNFLARSIEKLGGEAYIPPFSEWINYIAHCRRESCRFEKDYKGLFGEIISDIVQRYDAYKLTREFKGTIRHFLKEASIKELIKKGKPYIDDSYKGDPVLSLGKATEYVEEGFDGLINVIPFHCMPGTVVNGVLERFQKDFYGMPCLKLSFDGQEQSNETTRLEAFMHQAYQRMEGRLHSKKQGTASHRRKSAKNHRELVAGRER</sequence>
<dbReference type="InterPro" id="IPR018709">
    <property type="entry name" value="CoA_activase_DUF2229"/>
</dbReference>
<protein>
    <recommendedName>
        <fullName evidence="10">CoA activase</fullName>
    </recommendedName>
</protein>
<dbReference type="GO" id="GO:0046872">
    <property type="term" value="F:metal ion binding"/>
    <property type="evidence" value="ECO:0007669"/>
    <property type="project" value="UniProtKB-KW"/>
</dbReference>
<feature type="domain" description="DUF2229" evidence="7">
    <location>
        <begin position="670"/>
        <end position="887"/>
    </location>
</feature>
<evidence type="ECO:0000259" key="6">
    <source>
        <dbReference type="Pfam" id="PF01869"/>
    </source>
</evidence>
<dbReference type="EMBL" id="AYTS01000004">
    <property type="protein sequence ID" value="OOP57960.1"/>
    <property type="molecule type" value="Genomic_DNA"/>
</dbReference>
<feature type="domain" description="ATPase BadF/BadG/BcrA/BcrD type" evidence="6">
    <location>
        <begin position="322"/>
        <end position="574"/>
    </location>
</feature>
<keyword evidence="4" id="KW-0411">Iron-sulfur</keyword>
<proteinExistence type="predicted"/>
<evidence type="ECO:0008006" key="10">
    <source>
        <dbReference type="Google" id="ProtNLM"/>
    </source>
</evidence>
<name>A0A1V4AXV2_9BACT</name>
<comment type="caution">
    <text evidence="8">The sequence shown here is derived from an EMBL/GenBank/DDBJ whole genome shotgun (WGS) entry which is preliminary data.</text>
</comment>
<reference evidence="8 9" key="1">
    <citation type="journal article" date="2017" name="Water Res.">
        <title>Discovery and metagenomic analysis of an anammox bacterial enrichment related to Candidatus "Brocadia caroliniensis" in a full-scale glycerol-fed nitritation-denitritation separate centrate treatment process.</title>
        <authorList>
            <person name="Park H."/>
            <person name="Brotto A.C."/>
            <person name="van Loosdrecht M.C."/>
            <person name="Chandran K."/>
        </authorList>
    </citation>
    <scope>NUCLEOTIDE SEQUENCE [LARGE SCALE GENOMIC DNA]</scope>
    <source>
        <strain evidence="8">26THWARD</strain>
    </source>
</reference>
<evidence type="ECO:0000313" key="9">
    <source>
        <dbReference type="Proteomes" id="UP000189681"/>
    </source>
</evidence>
<evidence type="ECO:0000313" key="8">
    <source>
        <dbReference type="EMBL" id="OOP57960.1"/>
    </source>
</evidence>
<evidence type="ECO:0000256" key="4">
    <source>
        <dbReference type="ARBA" id="ARBA00023014"/>
    </source>
</evidence>
<evidence type="ECO:0000259" key="7">
    <source>
        <dbReference type="Pfam" id="PF09989"/>
    </source>
</evidence>
<dbReference type="InterPro" id="IPR043129">
    <property type="entry name" value="ATPase_NBD"/>
</dbReference>
<dbReference type="Proteomes" id="UP000189681">
    <property type="component" value="Unassembled WGS sequence"/>
</dbReference>
<dbReference type="PANTHER" id="PTHR32329:SF7">
    <property type="entry name" value="ACTIVATOR OF 2-HYDROXYACYL-COA-HYDRATASE"/>
    <property type="match status" value="1"/>
</dbReference>
<dbReference type="Pfam" id="PF01869">
    <property type="entry name" value="BcrAD_BadFG"/>
    <property type="match status" value="2"/>
</dbReference>
<keyword evidence="3" id="KW-0408">Iron</keyword>
<dbReference type="Pfam" id="PF09989">
    <property type="entry name" value="DUF2229"/>
    <property type="match status" value="1"/>
</dbReference>
<evidence type="ECO:0000256" key="3">
    <source>
        <dbReference type="ARBA" id="ARBA00023004"/>
    </source>
</evidence>
<dbReference type="NCBIfam" id="TIGR00241">
    <property type="entry name" value="CoA_E_activ"/>
    <property type="match status" value="2"/>
</dbReference>
<dbReference type="SUPFAM" id="SSF53067">
    <property type="entry name" value="Actin-like ATPase domain"/>
    <property type="match status" value="2"/>
</dbReference>
<dbReference type="Gene3D" id="3.40.50.11900">
    <property type="match status" value="1"/>
</dbReference>
<evidence type="ECO:0000256" key="1">
    <source>
        <dbReference type="ARBA" id="ARBA00001966"/>
    </source>
</evidence>
<accession>A0A1V4AXV2</accession>
<organism evidence="8 9">
    <name type="scientific">Candidatus Brocadia carolinensis</name>
    <dbReference type="NCBI Taxonomy" id="1004156"/>
    <lineage>
        <taxon>Bacteria</taxon>
        <taxon>Pseudomonadati</taxon>
        <taxon>Planctomycetota</taxon>
        <taxon>Candidatus Brocadiia</taxon>
        <taxon>Candidatus Brocadiales</taxon>
        <taxon>Candidatus Brocadiaceae</taxon>
        <taxon>Candidatus Brocadia</taxon>
    </lineage>
</organism>
<dbReference type="CDD" id="cd24035">
    <property type="entry name" value="ASKHA_NBD_O66634-like_rpt2"/>
    <property type="match status" value="1"/>
</dbReference>
<dbReference type="PANTHER" id="PTHR32329">
    <property type="entry name" value="BIFUNCTIONAL PROTEIN [INCLUDES 2-HYDROXYACYL-COA DEHYDRATASE (N-TER) AND ITS ACTIVATOR DOMAIN (C_TERM)-RELATED"/>
    <property type="match status" value="1"/>
</dbReference>
<feature type="region of interest" description="Disordered" evidence="5">
    <location>
        <begin position="1396"/>
        <end position="1425"/>
    </location>
</feature>
<comment type="cofactor">
    <cofactor evidence="1">
        <name>[4Fe-4S] cluster</name>
        <dbReference type="ChEBI" id="CHEBI:49883"/>
    </cofactor>
</comment>
<dbReference type="Gene3D" id="3.30.420.40">
    <property type="match status" value="4"/>
</dbReference>
<gene>
    <name evidence="8" type="ORF">AYP45_00230</name>
</gene>
<dbReference type="InterPro" id="IPR002731">
    <property type="entry name" value="ATPase_BadF"/>
</dbReference>
<dbReference type="GO" id="GO:0051536">
    <property type="term" value="F:iron-sulfur cluster binding"/>
    <property type="evidence" value="ECO:0007669"/>
    <property type="project" value="UniProtKB-KW"/>
</dbReference>
<feature type="domain" description="ATPase BadF/BadG/BcrA/BcrD type" evidence="6">
    <location>
        <begin position="7"/>
        <end position="259"/>
    </location>
</feature>